<proteinExistence type="predicted"/>
<feature type="region of interest" description="Disordered" evidence="1">
    <location>
        <begin position="148"/>
        <end position="222"/>
    </location>
</feature>
<dbReference type="PROSITE" id="PS51742">
    <property type="entry name" value="PPC"/>
    <property type="match status" value="1"/>
</dbReference>
<feature type="domain" description="PPC" evidence="2">
    <location>
        <begin position="11"/>
        <end position="144"/>
    </location>
</feature>
<evidence type="ECO:0000259" key="2">
    <source>
        <dbReference type="PROSITE" id="PS51742"/>
    </source>
</evidence>
<dbReference type="PANTHER" id="PTHR34988">
    <property type="entry name" value="PROTEIN, PUTATIVE-RELATED"/>
    <property type="match status" value="1"/>
</dbReference>
<gene>
    <name evidence="3" type="ORF">CJN711_LOCUS15803</name>
</gene>
<feature type="compositionally biased region" description="Basic residues" evidence="1">
    <location>
        <begin position="568"/>
        <end position="588"/>
    </location>
</feature>
<evidence type="ECO:0000313" key="3">
    <source>
        <dbReference type="EMBL" id="CAF1277574.1"/>
    </source>
</evidence>
<evidence type="ECO:0000313" key="4">
    <source>
        <dbReference type="Proteomes" id="UP000663855"/>
    </source>
</evidence>
<protein>
    <recommendedName>
        <fullName evidence="2">PPC domain-containing protein</fullName>
    </recommendedName>
</protein>
<comment type="caution">
    <text evidence="3">The sequence shown here is derived from an EMBL/GenBank/DDBJ whole genome shotgun (WGS) entry which is preliminary data.</text>
</comment>
<dbReference type="InterPro" id="IPR005175">
    <property type="entry name" value="PPC_dom"/>
</dbReference>
<feature type="compositionally biased region" description="Polar residues" evidence="1">
    <location>
        <begin position="148"/>
        <end position="186"/>
    </location>
</feature>
<feature type="compositionally biased region" description="Polar residues" evidence="1">
    <location>
        <begin position="195"/>
        <end position="211"/>
    </location>
</feature>
<dbReference type="PANTHER" id="PTHR34988:SF1">
    <property type="entry name" value="DNA-BINDING PROTEIN"/>
    <property type="match status" value="1"/>
</dbReference>
<dbReference type="EMBL" id="CAJNOV010007331">
    <property type="protein sequence ID" value="CAF1277574.1"/>
    <property type="molecule type" value="Genomic_DNA"/>
</dbReference>
<dbReference type="SUPFAM" id="SSF117856">
    <property type="entry name" value="AF0104/ALDC/Ptd012-like"/>
    <property type="match status" value="1"/>
</dbReference>
<name>A0A815C0X6_9BILA</name>
<evidence type="ECO:0000256" key="1">
    <source>
        <dbReference type="SAM" id="MobiDB-lite"/>
    </source>
</evidence>
<dbReference type="CDD" id="cd11378">
    <property type="entry name" value="DUF296"/>
    <property type="match status" value="1"/>
</dbReference>
<dbReference type="AlphaFoldDB" id="A0A815C0X6"/>
<dbReference type="Gene3D" id="3.30.1330.80">
    <property type="entry name" value="Hypothetical protein, similar to alpha- acetolactate decarboxylase, domain 2"/>
    <property type="match status" value="1"/>
</dbReference>
<feature type="region of interest" description="Disordered" evidence="1">
    <location>
        <begin position="568"/>
        <end position="609"/>
    </location>
</feature>
<dbReference type="Proteomes" id="UP000663855">
    <property type="component" value="Unassembled WGS sequence"/>
</dbReference>
<sequence length="708" mass="81038">MSSSVNLQPISSSIRVFPLRLSPNMDVLSSIRNFINENSLQSVFIMTCVGSVKACRLRMANSIDVINLKTPHEIVSLVGTFDSEAQHIHGSFSDQTGRVIGGHVMADNPMIVYTTVEIVLAECENVIFSREMDNESGYPELIHLTMTSTENAPTPNNDPGSFSSFRSTNNHDTPNQNYSFDSTPPIHSSHHQRLIHSQNSQSLEASPSIVRNPSPPPIDNLSRADMVGDEMYSKSWFCQVLLKLIKFVAPQQIHKEAFSTIRQQGDDFLSTHSNKIQELDETFESELCELWDVSMSADVAHLLIQFNSLDLFNVVLIECKDKRCTEIVLGILSNMACCKRNLIQDEQSVSVALCIIQHTNLFSTILSILTSDDYSDCPTLVQLFRLIYTLTVRQDTRSLILERIQLTYEPLCFIFQSCINKELLEQCSCLLRVLLDECNLFEHNEQSEVFYLFLTSITTATSALIENETVTENNTLENLFNCLQIYTTNEHFIDMLNEHCQTIMKLTENILNRLVHDDIVQIRSVLLLSCISICNYFLFKHGLTIVNKELLQYFIIIGHTCYKDKQRREHQKHVMRRERSRTHSHSSNKRKDGDEFDTNGDTVDDDSLSKSHHAITNADWDDDIEVQSTTKIEFDRSTSEDLATTSYTLVDELFLELFYRGIKQDASKSTDNNPSLFKQLSQDQRETFRKIIKHFCHLDKRLDNMLEL</sequence>
<organism evidence="3 4">
    <name type="scientific">Rotaria magnacalcarata</name>
    <dbReference type="NCBI Taxonomy" id="392030"/>
    <lineage>
        <taxon>Eukaryota</taxon>
        <taxon>Metazoa</taxon>
        <taxon>Spiralia</taxon>
        <taxon>Gnathifera</taxon>
        <taxon>Rotifera</taxon>
        <taxon>Eurotatoria</taxon>
        <taxon>Bdelloidea</taxon>
        <taxon>Philodinida</taxon>
        <taxon>Philodinidae</taxon>
        <taxon>Rotaria</taxon>
    </lineage>
</organism>
<accession>A0A815C0X6</accession>
<feature type="compositionally biased region" description="Acidic residues" evidence="1">
    <location>
        <begin position="594"/>
        <end position="606"/>
    </location>
</feature>
<dbReference type="Pfam" id="PF03479">
    <property type="entry name" value="PCC"/>
    <property type="match status" value="1"/>
</dbReference>
<reference evidence="3" key="1">
    <citation type="submission" date="2021-02" db="EMBL/GenBank/DDBJ databases">
        <authorList>
            <person name="Nowell W R."/>
        </authorList>
    </citation>
    <scope>NUCLEOTIDE SEQUENCE</scope>
</reference>